<dbReference type="PANTHER" id="PTHR31189">
    <property type="entry name" value="OS03G0336100 PROTEIN-RELATED"/>
    <property type="match status" value="1"/>
</dbReference>
<dbReference type="InterPro" id="IPR014710">
    <property type="entry name" value="RmlC-like_jellyroll"/>
</dbReference>
<dbReference type="EMBL" id="CAMGYJ010000006">
    <property type="protein sequence ID" value="CAI0434421.1"/>
    <property type="molecule type" value="Genomic_DNA"/>
</dbReference>
<proteinExistence type="inferred from homology"/>
<dbReference type="Gene3D" id="2.60.120.10">
    <property type="entry name" value="Jelly Rolls"/>
    <property type="match status" value="2"/>
</dbReference>
<dbReference type="PRINTS" id="PR00439">
    <property type="entry name" value="11SGLOBULIN"/>
</dbReference>
<dbReference type="PANTHER" id="PTHR31189:SF54">
    <property type="entry name" value="11S GLOBULIN SEED STORAGE PROTEIN 2-LIKE"/>
    <property type="match status" value="1"/>
</dbReference>
<dbReference type="InterPro" id="IPR006045">
    <property type="entry name" value="Cupin_1"/>
</dbReference>
<dbReference type="InterPro" id="IPR011051">
    <property type="entry name" value="RmlC_Cupin_sf"/>
</dbReference>
<gene>
    <name evidence="8" type="ORF">LITE_LOCUS24270</name>
</gene>
<dbReference type="Proteomes" id="UP001154282">
    <property type="component" value="Unassembled WGS sequence"/>
</dbReference>
<feature type="chain" id="PRO_5043830055" description="Cupin type-1 domain-containing protein" evidence="6">
    <location>
        <begin position="21"/>
        <end position="515"/>
    </location>
</feature>
<evidence type="ECO:0000256" key="2">
    <source>
        <dbReference type="ARBA" id="ARBA00022761"/>
    </source>
</evidence>
<evidence type="ECO:0000256" key="6">
    <source>
        <dbReference type="SAM" id="SignalP"/>
    </source>
</evidence>
<dbReference type="SMART" id="SM00835">
    <property type="entry name" value="Cupin_1"/>
    <property type="match status" value="2"/>
</dbReference>
<dbReference type="CDD" id="cd02242">
    <property type="entry name" value="cupin_11S_legumin_N"/>
    <property type="match status" value="1"/>
</dbReference>
<protein>
    <recommendedName>
        <fullName evidence="7">Cupin type-1 domain-containing protein</fullName>
    </recommendedName>
</protein>
<dbReference type="InterPro" id="IPR050253">
    <property type="entry name" value="Seed_Storage-Functional"/>
</dbReference>
<accession>A0AAV0LJH2</accession>
<evidence type="ECO:0000313" key="9">
    <source>
        <dbReference type="Proteomes" id="UP001154282"/>
    </source>
</evidence>
<feature type="signal peptide" evidence="6">
    <location>
        <begin position="1"/>
        <end position="20"/>
    </location>
</feature>
<comment type="caution">
    <text evidence="8">The sequence shown here is derived from an EMBL/GenBank/DDBJ whole genome shotgun (WGS) entry which is preliminary data.</text>
</comment>
<evidence type="ECO:0000256" key="3">
    <source>
        <dbReference type="ARBA" id="ARBA00023129"/>
    </source>
</evidence>
<keyword evidence="6" id="KW-0732">Signal</keyword>
<dbReference type="AlphaFoldDB" id="A0AAV0LJH2"/>
<dbReference type="InterPro" id="IPR006044">
    <property type="entry name" value="11S_seedstore_pln"/>
</dbReference>
<feature type="domain" description="Cupin type-1" evidence="7">
    <location>
        <begin position="41"/>
        <end position="259"/>
    </location>
</feature>
<reference evidence="8" key="1">
    <citation type="submission" date="2022-08" db="EMBL/GenBank/DDBJ databases">
        <authorList>
            <person name="Gutierrez-Valencia J."/>
        </authorList>
    </citation>
    <scope>NUCLEOTIDE SEQUENCE</scope>
</reference>
<feature type="domain" description="Cupin type-1" evidence="7">
    <location>
        <begin position="335"/>
        <end position="484"/>
    </location>
</feature>
<sequence>MATKLLIPFLLCFLAASASALSQQQSRPLEYQLQAQQCNMDRISSSQPTIRMQHEGGVTEVWDSQEDQFICAGIAPFRDVIEPQSLSVPKFFPAPRLVYIEQGRGVLGINFPGCPPTFHSGGQQQQQQQYQRGPRRMMSGRGDEHQKIHRIQQGDIVAIPHGAATWSYNDGNQDLIYVTIVDLNNDLNQLDQNFRGFLLGGGRSDARQSQRELRGRGSQGSRRGWRGTEGQQWMSPNIFQGFDEELIAEAFNVQTETVRRMQNDNRGMIVRCQEEMRFVTEEEEQMQQMGWGRQGQRGSHYVNENDEKSLPAAADEEEQQENGIEEGFCNMKIKHNLERPVQADFFTREAGRINIANRDKLPILGFLDMSAERGSIMPRAMYTPHWSMTDHRAVYVLRGDLQVQISDDKGNQIMNNRVQEGEMFVIPQFFATMGMAGNQGCEYVTFKTSGRTMKHQMAGYSSVMRAMPIDVLSNAFQMSPREAEQLKCNRDPESMLFSPIRGSSSSSRYPTTPVA</sequence>
<keyword evidence="9" id="KW-1185">Reference proteome</keyword>
<keyword evidence="4" id="KW-1015">Disulfide bond</keyword>
<feature type="region of interest" description="Disordered" evidence="5">
    <location>
        <begin position="200"/>
        <end position="233"/>
    </location>
</feature>
<feature type="region of interest" description="Disordered" evidence="5">
    <location>
        <begin position="492"/>
        <end position="515"/>
    </location>
</feature>
<dbReference type="GO" id="GO:0045735">
    <property type="term" value="F:nutrient reservoir activity"/>
    <property type="evidence" value="ECO:0007669"/>
    <property type="project" value="UniProtKB-KW"/>
</dbReference>
<feature type="compositionally biased region" description="Basic and acidic residues" evidence="5">
    <location>
        <begin position="204"/>
        <end position="215"/>
    </location>
</feature>
<name>A0AAV0LJH2_9ROSI</name>
<comment type="similarity">
    <text evidence="1">Belongs to the 11S seed storage protein (globulins) family.</text>
</comment>
<dbReference type="CDD" id="cd02243">
    <property type="entry name" value="cupin_11S_legumin_C"/>
    <property type="match status" value="1"/>
</dbReference>
<organism evidence="8 9">
    <name type="scientific">Linum tenue</name>
    <dbReference type="NCBI Taxonomy" id="586396"/>
    <lineage>
        <taxon>Eukaryota</taxon>
        <taxon>Viridiplantae</taxon>
        <taxon>Streptophyta</taxon>
        <taxon>Embryophyta</taxon>
        <taxon>Tracheophyta</taxon>
        <taxon>Spermatophyta</taxon>
        <taxon>Magnoliopsida</taxon>
        <taxon>eudicotyledons</taxon>
        <taxon>Gunneridae</taxon>
        <taxon>Pentapetalae</taxon>
        <taxon>rosids</taxon>
        <taxon>fabids</taxon>
        <taxon>Malpighiales</taxon>
        <taxon>Linaceae</taxon>
        <taxon>Linum</taxon>
    </lineage>
</organism>
<dbReference type="Pfam" id="PF00190">
    <property type="entry name" value="Cupin_1"/>
    <property type="match status" value="2"/>
</dbReference>
<evidence type="ECO:0000256" key="1">
    <source>
        <dbReference type="ARBA" id="ARBA00007178"/>
    </source>
</evidence>
<evidence type="ECO:0000259" key="7">
    <source>
        <dbReference type="SMART" id="SM00835"/>
    </source>
</evidence>
<evidence type="ECO:0000313" key="8">
    <source>
        <dbReference type="EMBL" id="CAI0434421.1"/>
    </source>
</evidence>
<dbReference type="SUPFAM" id="SSF51182">
    <property type="entry name" value="RmlC-like cupins"/>
    <property type="match status" value="1"/>
</dbReference>
<keyword evidence="3" id="KW-0708">Seed storage protein</keyword>
<keyword evidence="2" id="KW-0758">Storage protein</keyword>
<evidence type="ECO:0000256" key="5">
    <source>
        <dbReference type="SAM" id="MobiDB-lite"/>
    </source>
</evidence>
<evidence type="ECO:0000256" key="4">
    <source>
        <dbReference type="ARBA" id="ARBA00023157"/>
    </source>
</evidence>